<evidence type="ECO:0000313" key="2">
    <source>
        <dbReference type="Proteomes" id="UP000249177"/>
    </source>
</evidence>
<name>A0A2W7UJN2_9FLAO</name>
<dbReference type="Pfam" id="PF02566">
    <property type="entry name" value="OsmC"/>
    <property type="match status" value="1"/>
</dbReference>
<dbReference type="PANTHER" id="PTHR39624">
    <property type="entry name" value="PROTEIN INVOLVED IN RIMO-MEDIATED BETA-METHYLTHIOLATION OF RIBOSOMAL PROTEIN S12 YCAO"/>
    <property type="match status" value="1"/>
</dbReference>
<dbReference type="InterPro" id="IPR003718">
    <property type="entry name" value="OsmC/Ohr_fam"/>
</dbReference>
<reference evidence="1 2" key="1">
    <citation type="submission" date="2018-06" db="EMBL/GenBank/DDBJ databases">
        <title>Flavobacterium sp IMCC34762, genome.</title>
        <authorList>
            <person name="Joung Y."/>
            <person name="Cho J."/>
            <person name="Song J."/>
        </authorList>
    </citation>
    <scope>NUCLEOTIDE SEQUENCE [LARGE SCALE GENOMIC DNA]</scope>
    <source>
        <strain evidence="1 2">IMCC34762</strain>
    </source>
</reference>
<dbReference type="EMBL" id="QKXH01000005">
    <property type="protein sequence ID" value="PZX93605.1"/>
    <property type="molecule type" value="Genomic_DNA"/>
</dbReference>
<sequence>MEDLFENDILGRIGTQKYLCNITWRNGQFLMDEPENVGGKDLGMDPFSTLLASLAGCTLSTLRMYIDRKEWVIPEINISLNLYQETVSGELTTTIRRNITFTGEVTAEQKERLLIIADKCPISKLLKGKTIINTSLL</sequence>
<dbReference type="RefSeq" id="WP_111409851.1">
    <property type="nucleotide sequence ID" value="NZ_QKXH01000005.1"/>
</dbReference>
<keyword evidence="2" id="KW-1185">Reference proteome</keyword>
<organism evidence="1 2">
    <name type="scientific">Flavobacterium aquariorum</name>
    <dbReference type="NCBI Taxonomy" id="2217670"/>
    <lineage>
        <taxon>Bacteria</taxon>
        <taxon>Pseudomonadati</taxon>
        <taxon>Bacteroidota</taxon>
        <taxon>Flavobacteriia</taxon>
        <taxon>Flavobacteriales</taxon>
        <taxon>Flavobacteriaceae</taxon>
        <taxon>Flavobacterium</taxon>
    </lineage>
</organism>
<evidence type="ECO:0000313" key="1">
    <source>
        <dbReference type="EMBL" id="PZX93605.1"/>
    </source>
</evidence>
<dbReference type="AlphaFoldDB" id="A0A2W7UJN2"/>
<dbReference type="SUPFAM" id="SSF82784">
    <property type="entry name" value="OsmC-like"/>
    <property type="match status" value="1"/>
</dbReference>
<dbReference type="InterPro" id="IPR036102">
    <property type="entry name" value="OsmC/Ohrsf"/>
</dbReference>
<proteinExistence type="predicted"/>
<comment type="caution">
    <text evidence="1">The sequence shown here is derived from an EMBL/GenBank/DDBJ whole genome shotgun (WGS) entry which is preliminary data.</text>
</comment>
<protein>
    <submittedName>
        <fullName evidence="1">OsmC family peroxiredoxin</fullName>
    </submittedName>
</protein>
<dbReference type="InterPro" id="IPR015946">
    <property type="entry name" value="KH_dom-like_a/b"/>
</dbReference>
<dbReference type="PANTHER" id="PTHR39624:SF2">
    <property type="entry name" value="OSMC-LIKE PROTEIN"/>
    <property type="match status" value="1"/>
</dbReference>
<dbReference type="OrthoDB" id="9791538at2"/>
<gene>
    <name evidence="1" type="ORF">DOS84_09325</name>
</gene>
<accession>A0A2W7UJN2</accession>
<dbReference type="Proteomes" id="UP000249177">
    <property type="component" value="Unassembled WGS sequence"/>
</dbReference>
<dbReference type="Gene3D" id="3.30.300.20">
    <property type="match status" value="1"/>
</dbReference>